<keyword evidence="2" id="KW-0812">Transmembrane</keyword>
<feature type="transmembrane region" description="Helical" evidence="2">
    <location>
        <begin position="42"/>
        <end position="63"/>
    </location>
</feature>
<feature type="chain" id="PRO_5042116781" evidence="3">
    <location>
        <begin position="19"/>
        <end position="483"/>
    </location>
</feature>
<evidence type="ECO:0000256" key="2">
    <source>
        <dbReference type="SAM" id="Phobius"/>
    </source>
</evidence>
<feature type="transmembrane region" description="Helical" evidence="2">
    <location>
        <begin position="254"/>
        <end position="277"/>
    </location>
</feature>
<sequence length="483" mass="51215">MFSFAIVLFSSLILPAACQFSGGDDDAESTGFHPDPLTAGTFALLCIFAVCYSVLIIWTFVALVTSRGHRAPYAFLLPALVFFAWSNATYIALIILVNIPAIVFSDDLPPLLVPALTFVNYLFNDWGLVLIFLAVIAVIWNRESALRAATEGKSGGHHPALIAVHATLAALVFILGTAAEGYNMETNVRYYLRDDDERRFLTRRQLARRIITYQQLFYAFSSFAILMGVDVIVSATLLWRAWKNAAISDKVTNIMLYVVAPLYGLLSLVIMIFTIVFSPSGLPRSAGRAAFESASLANVLLATGLLLAVATTLLVLALRKRNWTPGGAAPPMQQQPYWAPQPQQYTYAAPPPGTQSGYVHGHFPHGPPMAFAPGPGPAVDPTLAPQAPPAARNSYAYASGPSTPQGPSPYAPPRPGSYYSHASSHAPASPPLASAVPGGYTPPASAYGGAASPGGYSPPSSSQGPSTPAAACGEDGTASRVTR</sequence>
<feature type="region of interest" description="Disordered" evidence="1">
    <location>
        <begin position="356"/>
        <end position="483"/>
    </location>
</feature>
<feature type="transmembrane region" description="Helical" evidence="2">
    <location>
        <begin position="297"/>
        <end position="318"/>
    </location>
</feature>
<evidence type="ECO:0000313" key="4">
    <source>
        <dbReference type="EMBL" id="KAJ7094077.1"/>
    </source>
</evidence>
<name>A0AAD6U8M3_9AGAR</name>
<keyword evidence="5" id="KW-1185">Reference proteome</keyword>
<feature type="transmembrane region" description="Helical" evidence="2">
    <location>
        <begin position="121"/>
        <end position="140"/>
    </location>
</feature>
<evidence type="ECO:0000313" key="5">
    <source>
        <dbReference type="Proteomes" id="UP001222325"/>
    </source>
</evidence>
<dbReference type="EMBL" id="JARJCN010000015">
    <property type="protein sequence ID" value="KAJ7094077.1"/>
    <property type="molecule type" value="Genomic_DNA"/>
</dbReference>
<protein>
    <submittedName>
        <fullName evidence="4">Uncharacterized protein</fullName>
    </submittedName>
</protein>
<organism evidence="4 5">
    <name type="scientific">Mycena belliarum</name>
    <dbReference type="NCBI Taxonomy" id="1033014"/>
    <lineage>
        <taxon>Eukaryota</taxon>
        <taxon>Fungi</taxon>
        <taxon>Dikarya</taxon>
        <taxon>Basidiomycota</taxon>
        <taxon>Agaricomycotina</taxon>
        <taxon>Agaricomycetes</taxon>
        <taxon>Agaricomycetidae</taxon>
        <taxon>Agaricales</taxon>
        <taxon>Marasmiineae</taxon>
        <taxon>Mycenaceae</taxon>
        <taxon>Mycena</taxon>
    </lineage>
</organism>
<feature type="transmembrane region" description="Helical" evidence="2">
    <location>
        <begin position="160"/>
        <end position="179"/>
    </location>
</feature>
<evidence type="ECO:0000256" key="3">
    <source>
        <dbReference type="SAM" id="SignalP"/>
    </source>
</evidence>
<keyword evidence="2" id="KW-0472">Membrane</keyword>
<keyword evidence="2" id="KW-1133">Transmembrane helix</keyword>
<proteinExistence type="predicted"/>
<keyword evidence="3" id="KW-0732">Signal</keyword>
<feature type="transmembrane region" description="Helical" evidence="2">
    <location>
        <begin position="216"/>
        <end position="242"/>
    </location>
</feature>
<dbReference type="Proteomes" id="UP001222325">
    <property type="component" value="Unassembled WGS sequence"/>
</dbReference>
<dbReference type="AlphaFoldDB" id="A0AAD6U8M3"/>
<reference evidence="4" key="1">
    <citation type="submission" date="2023-03" db="EMBL/GenBank/DDBJ databases">
        <title>Massive genome expansion in bonnet fungi (Mycena s.s.) driven by repeated elements and novel gene families across ecological guilds.</title>
        <authorList>
            <consortium name="Lawrence Berkeley National Laboratory"/>
            <person name="Harder C.B."/>
            <person name="Miyauchi S."/>
            <person name="Viragh M."/>
            <person name="Kuo A."/>
            <person name="Thoen E."/>
            <person name="Andreopoulos B."/>
            <person name="Lu D."/>
            <person name="Skrede I."/>
            <person name="Drula E."/>
            <person name="Henrissat B."/>
            <person name="Morin E."/>
            <person name="Kohler A."/>
            <person name="Barry K."/>
            <person name="LaButti K."/>
            <person name="Morin E."/>
            <person name="Salamov A."/>
            <person name="Lipzen A."/>
            <person name="Mereny Z."/>
            <person name="Hegedus B."/>
            <person name="Baldrian P."/>
            <person name="Stursova M."/>
            <person name="Weitz H."/>
            <person name="Taylor A."/>
            <person name="Grigoriev I.V."/>
            <person name="Nagy L.G."/>
            <person name="Martin F."/>
            <person name="Kauserud H."/>
        </authorList>
    </citation>
    <scope>NUCLEOTIDE SEQUENCE</scope>
    <source>
        <strain evidence="4">CBHHK173m</strain>
    </source>
</reference>
<feature type="compositionally biased region" description="Pro residues" evidence="1">
    <location>
        <begin position="404"/>
        <end position="415"/>
    </location>
</feature>
<gene>
    <name evidence="4" type="ORF">B0H15DRAFT_151783</name>
</gene>
<comment type="caution">
    <text evidence="4">The sequence shown here is derived from an EMBL/GenBank/DDBJ whole genome shotgun (WGS) entry which is preliminary data.</text>
</comment>
<accession>A0AAD6U8M3</accession>
<feature type="compositionally biased region" description="Low complexity" evidence="1">
    <location>
        <begin position="416"/>
        <end position="471"/>
    </location>
</feature>
<feature type="transmembrane region" description="Helical" evidence="2">
    <location>
        <begin position="75"/>
        <end position="101"/>
    </location>
</feature>
<feature type="signal peptide" evidence="3">
    <location>
        <begin position="1"/>
        <end position="18"/>
    </location>
</feature>
<evidence type="ECO:0000256" key="1">
    <source>
        <dbReference type="SAM" id="MobiDB-lite"/>
    </source>
</evidence>